<accession>A0AAV7VCD8</accession>
<feature type="region of interest" description="Disordered" evidence="1">
    <location>
        <begin position="315"/>
        <end position="430"/>
    </location>
</feature>
<protein>
    <recommendedName>
        <fullName evidence="2">Myb/SANT-like DNA-binding domain-containing protein</fullName>
    </recommendedName>
</protein>
<dbReference type="InterPro" id="IPR028002">
    <property type="entry name" value="Myb_DNA-bind_5"/>
</dbReference>
<organism evidence="3 4">
    <name type="scientific">Pleurodeles waltl</name>
    <name type="common">Iberian ribbed newt</name>
    <dbReference type="NCBI Taxonomy" id="8319"/>
    <lineage>
        <taxon>Eukaryota</taxon>
        <taxon>Metazoa</taxon>
        <taxon>Chordata</taxon>
        <taxon>Craniata</taxon>
        <taxon>Vertebrata</taxon>
        <taxon>Euteleostomi</taxon>
        <taxon>Amphibia</taxon>
        <taxon>Batrachia</taxon>
        <taxon>Caudata</taxon>
        <taxon>Salamandroidea</taxon>
        <taxon>Salamandridae</taxon>
        <taxon>Pleurodelinae</taxon>
        <taxon>Pleurodeles</taxon>
    </lineage>
</organism>
<name>A0AAV7VCD8_PLEWA</name>
<dbReference type="EMBL" id="JANPWB010000003">
    <property type="protein sequence ID" value="KAJ1197754.1"/>
    <property type="molecule type" value="Genomic_DNA"/>
</dbReference>
<dbReference type="Pfam" id="PF13873">
    <property type="entry name" value="Myb_DNA-bind_5"/>
    <property type="match status" value="1"/>
</dbReference>
<sequence>MAAATGERAPAFSSEELEKLVDGVLPQYALLYGPPDQQVSAHQKIDIWRAIAKDVRALGVHNRRGTHCRKRWEDIRRGSRKTAEALLGMASQPRRGASRTLTPLMSRILAVAYPDLDGRLRTSQQTQGGGGEVASAQEGAASHMAPEGHATDSDMTSETEGEGGSTTGTRADVSDTDTSSDGSSLAVAATSMPTVTTGTAATQRTSSALPAAPRPSARARTARKAAISFAPGTSGPAPVTPAALSEEVIDLLRTIIVGQSTLLNAIQGVEREVHQSNAYLEGLHSGQAAHQRSFNALASALTAAIVPVSSLPLLTPSTQSHSPGHRPAAKAQPAPTPGKRRKKLKGRRDRPDTPAPKEGSLAPSPATSGKGAKGHGESAKEGKGSKAQKAGSSRPGHEGPTSPIPGVSEETQGPRTPSQDGPATERSDAD</sequence>
<feature type="domain" description="Myb/SANT-like DNA-binding" evidence="2">
    <location>
        <begin position="8"/>
        <end position="81"/>
    </location>
</feature>
<dbReference type="PANTHER" id="PTHR23098:SF16">
    <property type="entry name" value="REGULATORY PROTEIN ZESTE"/>
    <property type="match status" value="1"/>
</dbReference>
<evidence type="ECO:0000256" key="1">
    <source>
        <dbReference type="SAM" id="MobiDB-lite"/>
    </source>
</evidence>
<feature type="compositionally biased region" description="Low complexity" evidence="1">
    <location>
        <begin position="176"/>
        <end position="219"/>
    </location>
</feature>
<dbReference type="PANTHER" id="PTHR23098">
    <property type="entry name" value="AGAP001331-PA-RELATED"/>
    <property type="match status" value="1"/>
</dbReference>
<evidence type="ECO:0000313" key="3">
    <source>
        <dbReference type="EMBL" id="KAJ1197754.1"/>
    </source>
</evidence>
<keyword evidence="4" id="KW-1185">Reference proteome</keyword>
<dbReference type="AlphaFoldDB" id="A0AAV7VCD8"/>
<dbReference type="Proteomes" id="UP001066276">
    <property type="component" value="Chromosome 2_1"/>
</dbReference>
<feature type="compositionally biased region" description="Basic and acidic residues" evidence="1">
    <location>
        <begin position="374"/>
        <end position="384"/>
    </location>
</feature>
<feature type="compositionally biased region" description="Basic residues" evidence="1">
    <location>
        <begin position="338"/>
        <end position="348"/>
    </location>
</feature>
<gene>
    <name evidence="3" type="ORF">NDU88_001602</name>
</gene>
<dbReference type="GO" id="GO:0005634">
    <property type="term" value="C:nucleus"/>
    <property type="evidence" value="ECO:0007669"/>
    <property type="project" value="TreeGrafter"/>
</dbReference>
<feature type="region of interest" description="Disordered" evidence="1">
    <location>
        <begin position="120"/>
        <end position="238"/>
    </location>
</feature>
<comment type="caution">
    <text evidence="3">The sequence shown here is derived from an EMBL/GenBank/DDBJ whole genome shotgun (WGS) entry which is preliminary data.</text>
</comment>
<proteinExistence type="predicted"/>
<feature type="compositionally biased region" description="Polar residues" evidence="1">
    <location>
        <begin position="409"/>
        <end position="421"/>
    </location>
</feature>
<evidence type="ECO:0000313" key="4">
    <source>
        <dbReference type="Proteomes" id="UP001066276"/>
    </source>
</evidence>
<evidence type="ECO:0000259" key="2">
    <source>
        <dbReference type="Pfam" id="PF13873"/>
    </source>
</evidence>
<reference evidence="3" key="1">
    <citation type="journal article" date="2022" name="bioRxiv">
        <title>Sequencing and chromosome-scale assembly of the giantPleurodeles waltlgenome.</title>
        <authorList>
            <person name="Brown T."/>
            <person name="Elewa A."/>
            <person name="Iarovenko S."/>
            <person name="Subramanian E."/>
            <person name="Araus A.J."/>
            <person name="Petzold A."/>
            <person name="Susuki M."/>
            <person name="Suzuki K.-i.T."/>
            <person name="Hayashi T."/>
            <person name="Toyoda A."/>
            <person name="Oliveira C."/>
            <person name="Osipova E."/>
            <person name="Leigh N.D."/>
            <person name="Simon A."/>
            <person name="Yun M.H."/>
        </authorList>
    </citation>
    <scope>NUCLEOTIDE SEQUENCE</scope>
    <source>
        <strain evidence="3">20211129_DDA</strain>
        <tissue evidence="3">Liver</tissue>
    </source>
</reference>